<organism evidence="1 2">
    <name type="scientific">Rhodotorula toruloides</name>
    <name type="common">Yeast</name>
    <name type="synonym">Rhodosporidium toruloides</name>
    <dbReference type="NCBI Taxonomy" id="5286"/>
    <lineage>
        <taxon>Eukaryota</taxon>
        <taxon>Fungi</taxon>
        <taxon>Dikarya</taxon>
        <taxon>Basidiomycota</taxon>
        <taxon>Pucciniomycotina</taxon>
        <taxon>Microbotryomycetes</taxon>
        <taxon>Sporidiobolales</taxon>
        <taxon>Sporidiobolaceae</taxon>
        <taxon>Rhodotorula</taxon>
    </lineage>
</organism>
<dbReference type="OrthoDB" id="2521891at2759"/>
<dbReference type="Proteomes" id="UP000321518">
    <property type="component" value="Unassembled WGS sequence"/>
</dbReference>
<name>A0A511K9U0_RHOTO</name>
<dbReference type="AlphaFoldDB" id="A0A511K9U0"/>
<gene>
    <name evidence="1" type="ORF">Rt10032_c02g1160</name>
</gene>
<dbReference type="EMBL" id="BJWK01000002">
    <property type="protein sequence ID" value="GEM07143.1"/>
    <property type="molecule type" value="Genomic_DNA"/>
</dbReference>
<accession>A0A511K9U0</accession>
<proteinExistence type="predicted"/>
<protein>
    <submittedName>
        <fullName evidence="1">Uncharacterized protein</fullName>
    </submittedName>
</protein>
<evidence type="ECO:0000313" key="1">
    <source>
        <dbReference type="EMBL" id="GEM07143.1"/>
    </source>
</evidence>
<reference evidence="1 2" key="1">
    <citation type="submission" date="2019-07" db="EMBL/GenBank/DDBJ databases">
        <title>Rhodotorula toruloides NBRC10032 genome sequencing.</title>
        <authorList>
            <person name="Shida Y."/>
            <person name="Takaku H."/>
            <person name="Ogasawara W."/>
            <person name="Mori K."/>
        </authorList>
    </citation>
    <scope>NUCLEOTIDE SEQUENCE [LARGE SCALE GENOMIC DNA]</scope>
    <source>
        <strain evidence="1 2">NBRC10032</strain>
    </source>
</reference>
<comment type="caution">
    <text evidence="1">The sequence shown here is derived from an EMBL/GenBank/DDBJ whole genome shotgun (WGS) entry which is preliminary data.</text>
</comment>
<evidence type="ECO:0000313" key="2">
    <source>
        <dbReference type="Proteomes" id="UP000321518"/>
    </source>
</evidence>
<sequence length="172" mass="18945">MLNSLGSTRARHSAEDEDIAYRLQVMGAREGAIKGTLVAGTLMALAQWRYPWVQKQTLAGKSFLVMWGTIFGMVTYADHYLLQWETEHRMQSERWRTQARSELAAQGTVPSESAMRAWKTAYDAKLRGTLDSSASVPTAAPAAPIAEGRSQVLQELELAKQEKTGGVDKTSA</sequence>